<dbReference type="Proteomes" id="UP000263900">
    <property type="component" value="Chromosome"/>
</dbReference>
<protein>
    <submittedName>
        <fullName evidence="13">Heme A synthase</fullName>
    </submittedName>
</protein>
<evidence type="ECO:0000256" key="12">
    <source>
        <dbReference type="SAM" id="Phobius"/>
    </source>
</evidence>
<evidence type="ECO:0000256" key="4">
    <source>
        <dbReference type="ARBA" id="ARBA00022723"/>
    </source>
</evidence>
<feature type="transmembrane region" description="Helical" evidence="12">
    <location>
        <begin position="206"/>
        <end position="225"/>
    </location>
</feature>
<feature type="transmembrane region" description="Helical" evidence="12">
    <location>
        <begin position="20"/>
        <end position="38"/>
    </location>
</feature>
<dbReference type="Pfam" id="PF02628">
    <property type="entry name" value="COX15-CtaA"/>
    <property type="match status" value="1"/>
</dbReference>
<comment type="subcellular location">
    <subcellularLocation>
        <location evidence="2">Membrane</location>
        <topology evidence="2">Multi-pass membrane protein</topology>
    </subcellularLocation>
</comment>
<evidence type="ECO:0000313" key="14">
    <source>
        <dbReference type="Proteomes" id="UP000263900"/>
    </source>
</evidence>
<evidence type="ECO:0000256" key="2">
    <source>
        <dbReference type="ARBA" id="ARBA00004141"/>
    </source>
</evidence>
<dbReference type="GO" id="GO:0120547">
    <property type="term" value="F:heme A synthase activity"/>
    <property type="evidence" value="ECO:0007669"/>
    <property type="project" value="UniProtKB-EC"/>
</dbReference>
<evidence type="ECO:0000256" key="5">
    <source>
        <dbReference type="ARBA" id="ARBA00022989"/>
    </source>
</evidence>
<dbReference type="EMBL" id="CP032157">
    <property type="protein sequence ID" value="AXY76532.1"/>
    <property type="molecule type" value="Genomic_DNA"/>
</dbReference>
<keyword evidence="4" id="KW-0479">Metal-binding</keyword>
<keyword evidence="3 12" id="KW-0812">Transmembrane</keyword>
<dbReference type="KEGG" id="pseg:D3H65_22145"/>
<dbReference type="InterPro" id="IPR003780">
    <property type="entry name" value="COX15/CtaA_fam"/>
</dbReference>
<evidence type="ECO:0000256" key="8">
    <source>
        <dbReference type="ARBA" id="ARBA00023133"/>
    </source>
</evidence>
<organism evidence="13 14">
    <name type="scientific">Paraflavitalea soli</name>
    <dbReference type="NCBI Taxonomy" id="2315862"/>
    <lineage>
        <taxon>Bacteria</taxon>
        <taxon>Pseudomonadati</taxon>
        <taxon>Bacteroidota</taxon>
        <taxon>Chitinophagia</taxon>
        <taxon>Chitinophagales</taxon>
        <taxon>Chitinophagaceae</taxon>
        <taxon>Paraflavitalea</taxon>
    </lineage>
</organism>
<feature type="transmembrane region" description="Helical" evidence="12">
    <location>
        <begin position="133"/>
        <end position="155"/>
    </location>
</feature>
<evidence type="ECO:0000256" key="9">
    <source>
        <dbReference type="ARBA" id="ARBA00023136"/>
    </source>
</evidence>
<comment type="catalytic activity">
    <reaction evidence="11">
        <text>Fe(II)-heme o + 2 A + H2O = Fe(II)-heme a + 2 AH2</text>
        <dbReference type="Rhea" id="RHEA:63388"/>
        <dbReference type="ChEBI" id="CHEBI:13193"/>
        <dbReference type="ChEBI" id="CHEBI:15377"/>
        <dbReference type="ChEBI" id="CHEBI:17499"/>
        <dbReference type="ChEBI" id="CHEBI:60530"/>
        <dbReference type="ChEBI" id="CHEBI:61715"/>
        <dbReference type="EC" id="1.17.99.9"/>
    </reaction>
    <physiologicalReaction direction="left-to-right" evidence="11">
        <dbReference type="Rhea" id="RHEA:63389"/>
    </physiologicalReaction>
</comment>
<feature type="transmembrane region" description="Helical" evidence="12">
    <location>
        <begin position="167"/>
        <end position="186"/>
    </location>
</feature>
<keyword evidence="5 12" id="KW-1133">Transmembrane helix</keyword>
<proteinExistence type="inferred from homology"/>
<evidence type="ECO:0000256" key="7">
    <source>
        <dbReference type="ARBA" id="ARBA00023004"/>
    </source>
</evidence>
<dbReference type="GO" id="GO:0046872">
    <property type="term" value="F:metal ion binding"/>
    <property type="evidence" value="ECO:0007669"/>
    <property type="project" value="UniProtKB-KW"/>
</dbReference>
<keyword evidence="9 12" id="KW-0472">Membrane</keyword>
<evidence type="ECO:0000256" key="3">
    <source>
        <dbReference type="ARBA" id="ARBA00022692"/>
    </source>
</evidence>
<keyword evidence="6" id="KW-0560">Oxidoreductase</keyword>
<dbReference type="OrthoDB" id="9793156at2"/>
<feature type="transmembrane region" description="Helical" evidence="12">
    <location>
        <begin position="103"/>
        <end position="121"/>
    </location>
</feature>
<gene>
    <name evidence="13" type="ORF">D3H65_22145</name>
</gene>
<evidence type="ECO:0000256" key="11">
    <source>
        <dbReference type="ARBA" id="ARBA00048044"/>
    </source>
</evidence>
<dbReference type="GO" id="GO:0006784">
    <property type="term" value="P:heme A biosynthetic process"/>
    <property type="evidence" value="ECO:0007669"/>
    <property type="project" value="InterPro"/>
</dbReference>
<dbReference type="AlphaFoldDB" id="A0A3B7MPV3"/>
<feature type="transmembrane region" description="Helical" evidence="12">
    <location>
        <begin position="261"/>
        <end position="283"/>
    </location>
</feature>
<feature type="transmembrane region" description="Helical" evidence="12">
    <location>
        <begin position="336"/>
        <end position="356"/>
    </location>
</feature>
<keyword evidence="7" id="KW-0408">Iron</keyword>
<dbReference type="HAMAP" id="MF_01665">
    <property type="entry name" value="HemeA_synth_type2"/>
    <property type="match status" value="1"/>
</dbReference>
<feature type="transmembrane region" description="Helical" evidence="12">
    <location>
        <begin position="303"/>
        <end position="324"/>
    </location>
</feature>
<keyword evidence="8" id="KW-0350">Heme biosynthesis</keyword>
<dbReference type="GO" id="GO:0016020">
    <property type="term" value="C:membrane"/>
    <property type="evidence" value="ECO:0007669"/>
    <property type="project" value="UniProtKB-SubCell"/>
</dbReference>
<reference evidence="13 14" key="1">
    <citation type="submission" date="2018-09" db="EMBL/GenBank/DDBJ databases">
        <title>Genome sequencing of strain 6GH32-13.</title>
        <authorList>
            <person name="Weon H.-Y."/>
            <person name="Heo J."/>
            <person name="Kwon S.-W."/>
        </authorList>
    </citation>
    <scope>NUCLEOTIDE SEQUENCE [LARGE SCALE GENOMIC DNA]</scope>
    <source>
        <strain evidence="13 14">5GH32-13</strain>
    </source>
</reference>
<evidence type="ECO:0000256" key="10">
    <source>
        <dbReference type="ARBA" id="ARBA00044501"/>
    </source>
</evidence>
<evidence type="ECO:0000256" key="6">
    <source>
        <dbReference type="ARBA" id="ARBA00023002"/>
    </source>
</evidence>
<name>A0A3B7MPV3_9BACT</name>
<dbReference type="InterPro" id="IPR023754">
    <property type="entry name" value="HemeA_Synthase_type2"/>
</dbReference>
<dbReference type="RefSeq" id="WP_119052409.1">
    <property type="nucleotide sequence ID" value="NZ_CP032157.1"/>
</dbReference>
<dbReference type="PANTHER" id="PTHR23289:SF2">
    <property type="entry name" value="CYTOCHROME C OXIDASE ASSEMBLY PROTEIN COX15 HOMOLOG"/>
    <property type="match status" value="1"/>
</dbReference>
<keyword evidence="14" id="KW-1185">Reference proteome</keyword>
<comment type="cofactor">
    <cofactor evidence="1">
        <name>heme b</name>
        <dbReference type="ChEBI" id="CHEBI:60344"/>
    </cofactor>
</comment>
<sequence length="364" mass="41607">MDTNSQYPAPDSKPRRYVSAWILIGVFMLLVQVILGGITRLTGSGLSITEWNVVTGTLPPLNSQQWAQEFDKYRQTPQYLLLNSEFTIDDFKFIFFWEWFHRFWARLIGVVFIVGFVYLMSKRYLKREMQQPLLFLFFFGAFQGAIGWIMVASGLTGDAVYVKPTRLALHFIFAMALICYAFWFALQLRVPPQERRVAPSLRKWTWWIIGLLFLQLIFGALMAGHKAALAAATWPTINGDLIPPGLLRENPLLLNFFENKITIHFVHRGLAYLLLILVIIYTIKVNRVAPVGKTFRKARLLPVFLVSAQVILGIVSVLTSPGIVPQKWGVFEWMAQLHQIVGMLLLLSFVAMLYLLPKRLAPAA</sequence>
<evidence type="ECO:0000256" key="1">
    <source>
        <dbReference type="ARBA" id="ARBA00001970"/>
    </source>
</evidence>
<dbReference type="PANTHER" id="PTHR23289">
    <property type="entry name" value="CYTOCHROME C OXIDASE ASSEMBLY PROTEIN COX15"/>
    <property type="match status" value="1"/>
</dbReference>
<accession>A0A3B7MPV3</accession>
<evidence type="ECO:0000313" key="13">
    <source>
        <dbReference type="EMBL" id="AXY76532.1"/>
    </source>
</evidence>
<comment type="pathway">
    <text evidence="10">Porphyrin-containing compound metabolism; heme A biosynthesis; heme A from heme O: step 1/1.</text>
</comment>